<dbReference type="RefSeq" id="WP_021574410.1">
    <property type="nucleotide sequence ID" value="NZ_CABWGD010000027.1"/>
</dbReference>
<comment type="caution">
    <text evidence="1">The sequence shown here is derived from an EMBL/GenBank/DDBJ whole genome shotgun (WGS) entry which is preliminary data.</text>
</comment>
<evidence type="ECO:0000313" key="2">
    <source>
        <dbReference type="Proteomes" id="UP000600030"/>
    </source>
</evidence>
<proteinExistence type="predicted"/>
<dbReference type="EMBL" id="AAXDPX010000029">
    <property type="protein sequence ID" value="EGO6680899.1"/>
    <property type="molecule type" value="Genomic_DNA"/>
</dbReference>
<sequence length="116" mass="12599">MTLTLIGGRIKGNGGDGIRVEAGNPLDLVIIGTDISENEGHGVNYKDNIQALHAAGIRAETPLEQLKQAYEELVSSKATTEQEQLTVFDRIGFTKYLSYGANIATICSLLFQIFNK</sequence>
<name>A0AAN3Q8A0_ECOLX</name>
<dbReference type="Proteomes" id="UP000600030">
    <property type="component" value="Unassembled WGS sequence"/>
</dbReference>
<gene>
    <name evidence="1" type="ORF">GTP92_21710</name>
</gene>
<evidence type="ECO:0000313" key="1">
    <source>
        <dbReference type="EMBL" id="EGO6680899.1"/>
    </source>
</evidence>
<accession>A0AAN3Q8A0</accession>
<dbReference type="AlphaFoldDB" id="A0AAN3Q8A0"/>
<protein>
    <submittedName>
        <fullName evidence="1">Uncharacterized protein</fullName>
    </submittedName>
</protein>
<organism evidence="1 2">
    <name type="scientific">Escherichia coli</name>
    <dbReference type="NCBI Taxonomy" id="562"/>
    <lineage>
        <taxon>Bacteria</taxon>
        <taxon>Pseudomonadati</taxon>
        <taxon>Pseudomonadota</taxon>
        <taxon>Gammaproteobacteria</taxon>
        <taxon>Enterobacterales</taxon>
        <taxon>Enterobacteriaceae</taxon>
        <taxon>Escherichia</taxon>
    </lineage>
</organism>
<reference evidence="1" key="1">
    <citation type="submission" date="2020-01" db="EMBL/GenBank/DDBJ databases">
        <authorList>
            <consortium name="GenomeTrakr network: Whole genome sequencing for foodborne pathogen traceback"/>
        </authorList>
    </citation>
    <scope>NUCLEOTIDE SEQUENCE</scope>
    <source>
        <strain evidence="1">PSU-2311</strain>
    </source>
</reference>